<dbReference type="KEGG" id="ttf:THTE_1481"/>
<evidence type="ECO:0000313" key="1">
    <source>
        <dbReference type="EMBL" id="ASV74083.1"/>
    </source>
</evidence>
<organism evidence="1 2">
    <name type="scientific">Thermogutta terrifontis</name>
    <dbReference type="NCBI Taxonomy" id="1331910"/>
    <lineage>
        <taxon>Bacteria</taxon>
        <taxon>Pseudomonadati</taxon>
        <taxon>Planctomycetota</taxon>
        <taxon>Planctomycetia</taxon>
        <taxon>Pirellulales</taxon>
        <taxon>Thermoguttaceae</taxon>
        <taxon>Thermogutta</taxon>
    </lineage>
</organism>
<protein>
    <submittedName>
        <fullName evidence="1">Uncharacterized protein</fullName>
    </submittedName>
</protein>
<dbReference type="Proteomes" id="UP000215086">
    <property type="component" value="Chromosome"/>
</dbReference>
<name>A0A286RDR5_9BACT</name>
<gene>
    <name evidence="1" type="ORF">THTE_1481</name>
</gene>
<sequence length="109" mass="11822">MPRKAEKLGRGRKRCPGCGAINAARAVECKSCGYQFVKGGKPRASGKVGATATADDAAIQEVVNFIRQYGSVESARKVVEDVRQLLDKVGSMETIFKCFDLVSLIRENI</sequence>
<dbReference type="OrthoDB" id="5111283at2"/>
<accession>A0A286RDR5</accession>
<dbReference type="AlphaFoldDB" id="A0A286RDR5"/>
<keyword evidence="2" id="KW-1185">Reference proteome</keyword>
<evidence type="ECO:0000313" key="2">
    <source>
        <dbReference type="Proteomes" id="UP000215086"/>
    </source>
</evidence>
<dbReference type="EMBL" id="CP018477">
    <property type="protein sequence ID" value="ASV74083.1"/>
    <property type="molecule type" value="Genomic_DNA"/>
</dbReference>
<proteinExistence type="predicted"/>
<dbReference type="RefSeq" id="WP_095414511.1">
    <property type="nucleotide sequence ID" value="NZ_CP018477.1"/>
</dbReference>
<reference evidence="1 2" key="1">
    <citation type="journal article" name="Front. Microbiol.">
        <title>Sugar Metabolism of the First Thermophilic Planctomycete Thermogutta terrifontis: Comparative Genomic and Transcriptomic Approaches.</title>
        <authorList>
            <person name="Elcheninov A.G."/>
            <person name="Menzel P."/>
            <person name="Gudbergsdottir S.R."/>
            <person name="Slesarev A.I."/>
            <person name="Kadnikov V.V."/>
            <person name="Krogh A."/>
            <person name="Bonch-Osmolovskaya E.A."/>
            <person name="Peng X."/>
            <person name="Kublanov I.V."/>
        </authorList>
    </citation>
    <scope>NUCLEOTIDE SEQUENCE [LARGE SCALE GENOMIC DNA]</scope>
    <source>
        <strain evidence="1 2">R1</strain>
    </source>
</reference>